<evidence type="ECO:0000256" key="1">
    <source>
        <dbReference type="SAM" id="Phobius"/>
    </source>
</evidence>
<dbReference type="OrthoDB" id="5292471at2"/>
<reference evidence="3 4" key="1">
    <citation type="submission" date="2019-03" db="EMBL/GenBank/DDBJ databases">
        <title>Genomic Encyclopedia of Type Strains, Phase IV (KMG-IV): sequencing the most valuable type-strain genomes for metagenomic binning, comparative biology and taxonomic classification.</title>
        <authorList>
            <person name="Goeker M."/>
        </authorList>
    </citation>
    <scope>NUCLEOTIDE SEQUENCE [LARGE SCALE GENOMIC DNA]</scope>
    <source>
        <strain evidence="3 4">DSM 1709</strain>
    </source>
</reference>
<evidence type="ECO:0000259" key="2">
    <source>
        <dbReference type="PROSITE" id="PS51154"/>
    </source>
</evidence>
<dbReference type="Gene3D" id="3.40.220.10">
    <property type="entry name" value="Leucine Aminopeptidase, subunit E, domain 1"/>
    <property type="match status" value="1"/>
</dbReference>
<feature type="transmembrane region" description="Helical" evidence="1">
    <location>
        <begin position="69"/>
        <end position="87"/>
    </location>
</feature>
<dbReference type="AlphaFoldDB" id="A0A4V2SGI7"/>
<keyword evidence="1" id="KW-0812">Transmembrane</keyword>
<gene>
    <name evidence="3" type="ORF">EV684_110230</name>
</gene>
<dbReference type="PROSITE" id="PS51154">
    <property type="entry name" value="MACRO"/>
    <property type="match status" value="1"/>
</dbReference>
<keyword evidence="1" id="KW-0472">Membrane</keyword>
<dbReference type="Proteomes" id="UP000295106">
    <property type="component" value="Unassembled WGS sequence"/>
</dbReference>
<evidence type="ECO:0000313" key="4">
    <source>
        <dbReference type="Proteomes" id="UP000295106"/>
    </source>
</evidence>
<name>A0A4V2SGI7_RUBGE</name>
<dbReference type="GeneID" id="99686723"/>
<keyword evidence="1" id="KW-1133">Transmembrane helix</keyword>
<dbReference type="Pfam" id="PF01661">
    <property type="entry name" value="Macro"/>
    <property type="match status" value="1"/>
</dbReference>
<dbReference type="InterPro" id="IPR002589">
    <property type="entry name" value="Macro_dom"/>
</dbReference>
<dbReference type="SUPFAM" id="SSF52949">
    <property type="entry name" value="Macro domain-like"/>
    <property type="match status" value="1"/>
</dbReference>
<dbReference type="EMBL" id="SLXD01000010">
    <property type="protein sequence ID" value="TCP01298.1"/>
    <property type="molecule type" value="Genomic_DNA"/>
</dbReference>
<sequence length="305" mass="33655">MGAYISVAGWFIPVLIKRLFARPSVFAKLALLSLTFVPIAWLHPLWEQLLETLLKPHVTFESPLTDFEIGWVFVGICLFFALLAHRASLAAPTEPLRDAKIVTRGLECGHSRIHLYCGNVRHLDGDVEAIVTSEDTDLELGRISGNTVSGRVRRMAAGLAETGDVLKDNLRDGLDRWKFAQSRQSPFGLGTVVSQDSFGAASYGIRRIFHAVVLEKVDGLTFVNESAVRDCLRKVFEECEARQLRSVFIPLFGTGAGRLSPHETALKTVGPLVELLKQKSNFKVYIGTYRLSAMAATWAALSEVA</sequence>
<organism evidence="3 4">
    <name type="scientific">Rubrivivax gelatinosus</name>
    <name type="common">Rhodocyclus gelatinosus</name>
    <name type="synonym">Rhodopseudomonas gelatinosa</name>
    <dbReference type="NCBI Taxonomy" id="28068"/>
    <lineage>
        <taxon>Bacteria</taxon>
        <taxon>Pseudomonadati</taxon>
        <taxon>Pseudomonadota</taxon>
        <taxon>Betaproteobacteria</taxon>
        <taxon>Burkholderiales</taxon>
        <taxon>Sphaerotilaceae</taxon>
        <taxon>Rubrivivax</taxon>
    </lineage>
</organism>
<feature type="domain" description="Macro" evidence="2">
    <location>
        <begin position="100"/>
        <end position="305"/>
    </location>
</feature>
<evidence type="ECO:0000313" key="3">
    <source>
        <dbReference type="EMBL" id="TCP01298.1"/>
    </source>
</evidence>
<accession>A0A4V2SGI7</accession>
<dbReference type="RefSeq" id="WP_132648407.1">
    <property type="nucleotide sequence ID" value="NZ_CP181386.1"/>
</dbReference>
<protein>
    <recommendedName>
        <fullName evidence="2">Macro domain-containing protein</fullName>
    </recommendedName>
</protein>
<comment type="caution">
    <text evidence="3">The sequence shown here is derived from an EMBL/GenBank/DDBJ whole genome shotgun (WGS) entry which is preliminary data.</text>
</comment>
<proteinExistence type="predicted"/>
<dbReference type="InterPro" id="IPR043472">
    <property type="entry name" value="Macro_dom-like"/>
</dbReference>
<feature type="transmembrane region" description="Helical" evidence="1">
    <location>
        <begin position="25"/>
        <end position="46"/>
    </location>
</feature>